<evidence type="ECO:0000313" key="2">
    <source>
        <dbReference type="EMBL" id="GGE50389.1"/>
    </source>
</evidence>
<dbReference type="EMBL" id="BMFJ01000004">
    <property type="protein sequence ID" value="GGE50389.1"/>
    <property type="molecule type" value="Genomic_DNA"/>
</dbReference>
<feature type="region of interest" description="Disordered" evidence="1">
    <location>
        <begin position="284"/>
        <end position="308"/>
    </location>
</feature>
<proteinExistence type="predicted"/>
<comment type="caution">
    <text evidence="2">The sequence shown here is derived from an EMBL/GenBank/DDBJ whole genome shotgun (WGS) entry which is preliminary data.</text>
</comment>
<reference evidence="3" key="1">
    <citation type="journal article" date="2019" name="Int. J. Syst. Evol. Microbiol.">
        <title>The Global Catalogue of Microorganisms (GCM) 10K type strain sequencing project: providing services to taxonomists for standard genome sequencing and annotation.</title>
        <authorList>
            <consortium name="The Broad Institute Genomics Platform"/>
            <consortium name="The Broad Institute Genome Sequencing Center for Infectious Disease"/>
            <person name="Wu L."/>
            <person name="Ma J."/>
        </authorList>
    </citation>
    <scope>NUCLEOTIDE SEQUENCE [LARGE SCALE GENOMIC DNA]</scope>
    <source>
        <strain evidence="3">CGMCC 1.12664</strain>
    </source>
</reference>
<gene>
    <name evidence="2" type="ORF">GCM10011360_41830</name>
</gene>
<evidence type="ECO:0000256" key="1">
    <source>
        <dbReference type="SAM" id="MobiDB-lite"/>
    </source>
</evidence>
<dbReference type="RefSeq" id="WP_188479673.1">
    <property type="nucleotide sequence ID" value="NZ_BMFJ01000004.1"/>
</dbReference>
<name>A0A917AG10_9RHOB</name>
<evidence type="ECO:0000313" key="3">
    <source>
        <dbReference type="Proteomes" id="UP000612855"/>
    </source>
</evidence>
<dbReference type="Proteomes" id="UP000612855">
    <property type="component" value="Unassembled WGS sequence"/>
</dbReference>
<dbReference type="AlphaFoldDB" id="A0A917AG10"/>
<keyword evidence="3" id="KW-1185">Reference proteome</keyword>
<protein>
    <submittedName>
        <fullName evidence="2">Uncharacterized protein</fullName>
    </submittedName>
</protein>
<accession>A0A917AG10</accession>
<sequence length="308" mass="33670">MPAAPRAPHPTIAERADMIGFFRLLDARAAEGDFPLTRAEFYRGWVDCRQASALHAEVGGIGAGPTSIVADARMSQPSRDAYFQPGPPLWLLNDPWGNGMGGHLKAEILSAAPSGRSDRSDMPPVPPRSFRQRLSALFRPRPALPEVIELGPETRITSRRTLLTYLRDQGWEIWRFSDGSVAVRDLGDRRLKLDVRAGASTYGFSADLYAALSRPDYDDVMHAVMPDPFEKRMVPAVLGGTDFLLPPQPEIDGPRDIDPLVARAVAWAKAQDPVAQILRQAAPPTPHALPTAPKSSAPLRLTGTLRHV</sequence>
<organism evidence="2 3">
    <name type="scientific">Primorskyibacter flagellatus</name>
    <dbReference type="NCBI Taxonomy" id="1387277"/>
    <lineage>
        <taxon>Bacteria</taxon>
        <taxon>Pseudomonadati</taxon>
        <taxon>Pseudomonadota</taxon>
        <taxon>Alphaproteobacteria</taxon>
        <taxon>Rhodobacterales</taxon>
        <taxon>Roseobacteraceae</taxon>
        <taxon>Primorskyibacter</taxon>
    </lineage>
</organism>